<feature type="compositionally biased region" description="Basic and acidic residues" evidence="2">
    <location>
        <begin position="572"/>
        <end position="583"/>
    </location>
</feature>
<reference evidence="3 4" key="1">
    <citation type="submission" date="2015-07" db="EMBL/GenBank/DDBJ databases">
        <title>The genome of the fungus Escovopsis weberi, a specialized disease agent of ant agriculture.</title>
        <authorList>
            <person name="de Man T.J."/>
            <person name="Stajich J.E."/>
            <person name="Kubicek C.P."/>
            <person name="Chenthamara K."/>
            <person name="Atanasova L."/>
            <person name="Druzhinina I.S."/>
            <person name="Birnbaum S."/>
            <person name="Barribeau S.M."/>
            <person name="Teiling C."/>
            <person name="Suen G."/>
            <person name="Currie C."/>
            <person name="Gerardo N.M."/>
        </authorList>
    </citation>
    <scope>NUCLEOTIDE SEQUENCE [LARGE SCALE GENOMIC DNA]</scope>
</reference>
<evidence type="ECO:0000313" key="3">
    <source>
        <dbReference type="EMBL" id="KOS19365.1"/>
    </source>
</evidence>
<evidence type="ECO:0000256" key="1">
    <source>
        <dbReference type="SAM" id="Coils"/>
    </source>
</evidence>
<dbReference type="Gene3D" id="3.40.50.12360">
    <property type="match status" value="1"/>
</dbReference>
<dbReference type="InterPro" id="IPR038609">
    <property type="entry name" value="HDA1_su2/3_sf"/>
</dbReference>
<dbReference type="EMBL" id="LGSR01000020">
    <property type="protein sequence ID" value="KOS19365.1"/>
    <property type="molecule type" value="Genomic_DNA"/>
</dbReference>
<protein>
    <submittedName>
        <fullName evidence="3">Uncharacterized protein</fullName>
    </submittedName>
</protein>
<dbReference type="AlphaFoldDB" id="A0A0M9VTZ9"/>
<gene>
    <name evidence="3" type="ORF">ESCO_000393</name>
</gene>
<name>A0A0M9VTZ9_ESCWE</name>
<accession>A0A0M9VTZ9</accession>
<organism evidence="3 4">
    <name type="scientific">Escovopsis weberi</name>
    <dbReference type="NCBI Taxonomy" id="150374"/>
    <lineage>
        <taxon>Eukaryota</taxon>
        <taxon>Fungi</taxon>
        <taxon>Dikarya</taxon>
        <taxon>Ascomycota</taxon>
        <taxon>Pezizomycotina</taxon>
        <taxon>Sordariomycetes</taxon>
        <taxon>Hypocreomycetidae</taxon>
        <taxon>Hypocreales</taxon>
        <taxon>Hypocreaceae</taxon>
        <taxon>Escovopsis</taxon>
    </lineage>
</organism>
<dbReference type="OrthoDB" id="3647690at2759"/>
<proteinExistence type="predicted"/>
<dbReference type="STRING" id="150374.A0A0M9VTZ9"/>
<feature type="region of interest" description="Disordered" evidence="2">
    <location>
        <begin position="572"/>
        <end position="641"/>
    </location>
</feature>
<evidence type="ECO:0000313" key="4">
    <source>
        <dbReference type="Proteomes" id="UP000053831"/>
    </source>
</evidence>
<dbReference type="Proteomes" id="UP000053831">
    <property type="component" value="Unassembled WGS sequence"/>
</dbReference>
<evidence type="ECO:0000256" key="2">
    <source>
        <dbReference type="SAM" id="MobiDB-lite"/>
    </source>
</evidence>
<sequence>MYDKVIIEYKRAITDLSNAFSGEEYQDPGESVTKRIDELFGRLHNLCDYPWDVSGTTLEELAPKDIAKYCCDANSKFSFIFEFLQSLRRKSKVLIVARSPELLRLIHHLTNALQLDCKGAAVDHFDTDREGSDVRVILALTSEELDLSAFDVIIGYDSSFTTSQFLQRSLPKTSNTRQQLVLKLVTTHSIEHIDLRISEQIGDAGETERKNVLVAAIVRARPMVNDPERGAFEPHEIAEIFTRYVNGDEDTISWEAQGVPEDVLDVFMSQPSQSEIPLTLPTLENGRKRKNDFSDDMDPKRTRVRFAQESEHESRRHAHHPPLPDEVRELLEAAAAKQQLTRPGVVVRVPLRILQAIAQQDSEYERIIKDTNLDAQYKATIANLERRVKEYERMSSKIYESNRIALQERTQFEAEKKKAEAALKAATKAAEKEAGVFQKKIQHLQETVIRLTQDPELSDPNDTPLAKSEQLLQEALAKVAALEKRLENSHEDESYVKNAYQDASAAAAAMKSELDSLKALNEELGKKASANAVRIHEIQATNSAINHVRRIEELKTQVRDREAELDRAREELKQLKNGRRETRGVSVPHSPRMGVLSPRVNKGYGSASRGTSPASVAGVEGAGTPFAGQQPGNPRWNHLRE</sequence>
<keyword evidence="4" id="KW-1185">Reference proteome</keyword>
<comment type="caution">
    <text evidence="3">The sequence shown here is derived from an EMBL/GenBank/DDBJ whole genome shotgun (WGS) entry which is preliminary data.</text>
</comment>
<feature type="coiled-coil region" evidence="1">
    <location>
        <begin position="374"/>
        <end position="429"/>
    </location>
</feature>
<feature type="coiled-coil region" evidence="1">
    <location>
        <begin position="465"/>
        <end position="527"/>
    </location>
</feature>
<keyword evidence="1" id="KW-0175">Coiled coil</keyword>